<name>A0A1I7WL32_HETBA</name>
<dbReference type="AlphaFoldDB" id="A0A1I7WL32"/>
<evidence type="ECO:0000313" key="1">
    <source>
        <dbReference type="Proteomes" id="UP000095283"/>
    </source>
</evidence>
<dbReference type="Proteomes" id="UP000095283">
    <property type="component" value="Unplaced"/>
</dbReference>
<sequence>MRLGRGTTFTSLQKWDYKLIILNLGIYVRNPGIFQPEISLAVCLNGIPRSLVEVVVAVVI</sequence>
<reference evidence="2" key="1">
    <citation type="submission" date="2016-11" db="UniProtKB">
        <authorList>
            <consortium name="WormBaseParasite"/>
        </authorList>
    </citation>
    <scope>IDENTIFICATION</scope>
</reference>
<protein>
    <submittedName>
        <fullName evidence="2">Uncharacterized protein</fullName>
    </submittedName>
</protein>
<keyword evidence="1" id="KW-1185">Reference proteome</keyword>
<organism evidence="1 2">
    <name type="scientific">Heterorhabditis bacteriophora</name>
    <name type="common">Entomopathogenic nematode worm</name>
    <dbReference type="NCBI Taxonomy" id="37862"/>
    <lineage>
        <taxon>Eukaryota</taxon>
        <taxon>Metazoa</taxon>
        <taxon>Ecdysozoa</taxon>
        <taxon>Nematoda</taxon>
        <taxon>Chromadorea</taxon>
        <taxon>Rhabditida</taxon>
        <taxon>Rhabditina</taxon>
        <taxon>Rhabditomorpha</taxon>
        <taxon>Strongyloidea</taxon>
        <taxon>Heterorhabditidae</taxon>
        <taxon>Heterorhabditis</taxon>
    </lineage>
</organism>
<accession>A0A1I7WL32</accession>
<evidence type="ECO:0000313" key="2">
    <source>
        <dbReference type="WBParaSite" id="Hba_05830"/>
    </source>
</evidence>
<dbReference type="WBParaSite" id="Hba_05830">
    <property type="protein sequence ID" value="Hba_05830"/>
    <property type="gene ID" value="Hba_05830"/>
</dbReference>
<proteinExistence type="predicted"/>